<keyword evidence="7" id="KW-1064">Adaptive immunity</keyword>
<evidence type="ECO:0000256" key="10">
    <source>
        <dbReference type="ARBA" id="ARBA00023157"/>
    </source>
</evidence>
<sequence length="239" mass="26635">KMDSSPALLLLLALGLCCPGIHGQPLMRVRSHNDITQLRVGQRLELECHTDRDSGVIWIRQDKRGTLHFIVSITSLSWTTFRDHSSSSRFKAWKVLLSYRLAVKSFTAQDEGKYFCLMNFNQMLFFSNGLPLFLPASTPGPSTPGPTPHSAITENDSCLMTPDPGNLHAGRERGRVGLPSTDTKGDPADILAWGQSENLYSFSRIRKIKLQCFIPPIGKVKDDIKSTTMSHAWAHQEQG</sequence>
<reference evidence="16" key="2">
    <citation type="submission" date="2025-09" db="UniProtKB">
        <authorList>
            <consortium name="Ensembl"/>
        </authorList>
    </citation>
    <scope>IDENTIFICATION</scope>
</reference>
<accession>A0A8C5TFI4</accession>
<keyword evidence="3" id="KW-0812">Transmembrane</keyword>
<dbReference type="AlphaFoldDB" id="A0A8C5TFI4"/>
<evidence type="ECO:0000313" key="17">
    <source>
        <dbReference type="Proteomes" id="UP000694560"/>
    </source>
</evidence>
<evidence type="ECO:0000256" key="6">
    <source>
        <dbReference type="ARBA" id="ARBA00022989"/>
    </source>
</evidence>
<dbReference type="OrthoDB" id="9906515at2759"/>
<dbReference type="GO" id="GO:0002456">
    <property type="term" value="P:T cell mediated immunity"/>
    <property type="evidence" value="ECO:0007669"/>
    <property type="project" value="TreeGrafter"/>
</dbReference>
<dbReference type="InterPro" id="IPR013783">
    <property type="entry name" value="Ig-like_fold"/>
</dbReference>
<dbReference type="PROSITE" id="PS50835">
    <property type="entry name" value="IG_LIKE"/>
    <property type="match status" value="1"/>
</dbReference>
<evidence type="ECO:0000256" key="1">
    <source>
        <dbReference type="ARBA" id="ARBA00004251"/>
    </source>
</evidence>
<keyword evidence="4 14" id="KW-0732">Signal</keyword>
<feature type="chain" id="PRO_5034249769" description="Ig-like domain-containing protein" evidence="14">
    <location>
        <begin position="24"/>
        <end position="239"/>
    </location>
</feature>
<dbReference type="PANTHER" id="PTHR10441:SF2">
    <property type="entry name" value="T-CELL SURFACE GLYCOPROTEIN CD8 ALPHA CHAIN"/>
    <property type="match status" value="1"/>
</dbReference>
<evidence type="ECO:0000256" key="12">
    <source>
        <dbReference type="ARBA" id="ARBA00023288"/>
    </source>
</evidence>
<keyword evidence="2" id="KW-1003">Cell membrane</keyword>
<evidence type="ECO:0000259" key="15">
    <source>
        <dbReference type="PROSITE" id="PS50835"/>
    </source>
</evidence>
<keyword evidence="5" id="KW-0391">Immunity</keyword>
<evidence type="ECO:0000256" key="8">
    <source>
        <dbReference type="ARBA" id="ARBA00023136"/>
    </source>
</evidence>
<dbReference type="GO" id="GO:0009897">
    <property type="term" value="C:external side of plasma membrane"/>
    <property type="evidence" value="ECO:0007669"/>
    <property type="project" value="TreeGrafter"/>
</dbReference>
<keyword evidence="13" id="KW-0393">Immunoglobulin domain</keyword>
<evidence type="ECO:0000256" key="7">
    <source>
        <dbReference type="ARBA" id="ARBA00023130"/>
    </source>
</evidence>
<dbReference type="Ensembl" id="ENSMCST00000007047.1">
    <property type="protein sequence ID" value="ENSMCSP00000006884.1"/>
    <property type="gene ID" value="ENSMCSG00000004953.1"/>
</dbReference>
<dbReference type="InterPro" id="IPR036179">
    <property type="entry name" value="Ig-like_dom_sf"/>
</dbReference>
<keyword evidence="17" id="KW-1185">Reference proteome</keyword>
<keyword evidence="9" id="KW-0564">Palmitate</keyword>
<evidence type="ECO:0000256" key="14">
    <source>
        <dbReference type="SAM" id="SignalP"/>
    </source>
</evidence>
<feature type="domain" description="Ig-like" evidence="15">
    <location>
        <begin position="25"/>
        <end position="116"/>
    </location>
</feature>
<evidence type="ECO:0000256" key="9">
    <source>
        <dbReference type="ARBA" id="ARBA00023139"/>
    </source>
</evidence>
<keyword evidence="12" id="KW-0449">Lipoprotein</keyword>
<keyword evidence="11" id="KW-0325">Glycoprotein</keyword>
<evidence type="ECO:0000256" key="5">
    <source>
        <dbReference type="ARBA" id="ARBA00022859"/>
    </source>
</evidence>
<keyword evidence="10" id="KW-1015">Disulfide bond</keyword>
<evidence type="ECO:0000256" key="11">
    <source>
        <dbReference type="ARBA" id="ARBA00023180"/>
    </source>
</evidence>
<evidence type="ECO:0000256" key="3">
    <source>
        <dbReference type="ARBA" id="ARBA00022692"/>
    </source>
</evidence>
<dbReference type="InterPro" id="IPR007110">
    <property type="entry name" value="Ig-like_dom"/>
</dbReference>
<keyword evidence="8" id="KW-0472">Membrane</keyword>
<evidence type="ECO:0000256" key="4">
    <source>
        <dbReference type="ARBA" id="ARBA00022729"/>
    </source>
</evidence>
<dbReference type="InterPro" id="IPR015468">
    <property type="entry name" value="CD8_asu"/>
</dbReference>
<protein>
    <recommendedName>
        <fullName evidence="15">Ig-like domain-containing protein</fullName>
    </recommendedName>
</protein>
<comment type="subcellular location">
    <subcellularLocation>
        <location evidence="1">Cell membrane</location>
        <topology evidence="1">Single-pass type I membrane protein</topology>
    </subcellularLocation>
</comment>
<name>A0A8C5TFI4_9PASS</name>
<evidence type="ECO:0000256" key="2">
    <source>
        <dbReference type="ARBA" id="ARBA00022475"/>
    </source>
</evidence>
<evidence type="ECO:0000313" key="16">
    <source>
        <dbReference type="Ensembl" id="ENSMCSP00000006884.1"/>
    </source>
</evidence>
<dbReference type="SUPFAM" id="SSF48726">
    <property type="entry name" value="Immunoglobulin"/>
    <property type="match status" value="1"/>
</dbReference>
<reference evidence="16" key="1">
    <citation type="submission" date="2025-08" db="UniProtKB">
        <authorList>
            <consortium name="Ensembl"/>
        </authorList>
    </citation>
    <scope>IDENTIFICATION</scope>
</reference>
<proteinExistence type="predicted"/>
<dbReference type="Gene3D" id="2.60.40.10">
    <property type="entry name" value="Immunoglobulins"/>
    <property type="match status" value="1"/>
</dbReference>
<dbReference type="GO" id="GO:0045065">
    <property type="term" value="P:cytotoxic T cell differentiation"/>
    <property type="evidence" value="ECO:0007669"/>
    <property type="project" value="TreeGrafter"/>
</dbReference>
<keyword evidence="6" id="KW-1133">Transmembrane helix</keyword>
<dbReference type="GO" id="GO:0007166">
    <property type="term" value="P:cell surface receptor signaling pathway"/>
    <property type="evidence" value="ECO:0007669"/>
    <property type="project" value="TreeGrafter"/>
</dbReference>
<evidence type="ECO:0000256" key="13">
    <source>
        <dbReference type="ARBA" id="ARBA00023319"/>
    </source>
</evidence>
<feature type="signal peptide" evidence="14">
    <location>
        <begin position="1"/>
        <end position="23"/>
    </location>
</feature>
<organism evidence="16 17">
    <name type="scientific">Malurus cyaneus samueli</name>
    <dbReference type="NCBI Taxonomy" id="2593467"/>
    <lineage>
        <taxon>Eukaryota</taxon>
        <taxon>Metazoa</taxon>
        <taxon>Chordata</taxon>
        <taxon>Craniata</taxon>
        <taxon>Vertebrata</taxon>
        <taxon>Euteleostomi</taxon>
        <taxon>Archelosauria</taxon>
        <taxon>Archosauria</taxon>
        <taxon>Dinosauria</taxon>
        <taxon>Saurischia</taxon>
        <taxon>Theropoda</taxon>
        <taxon>Coelurosauria</taxon>
        <taxon>Aves</taxon>
        <taxon>Neognathae</taxon>
        <taxon>Neoaves</taxon>
        <taxon>Telluraves</taxon>
        <taxon>Australaves</taxon>
        <taxon>Passeriformes</taxon>
        <taxon>Meliphagoidea</taxon>
        <taxon>Maluridae</taxon>
        <taxon>Malurus</taxon>
    </lineage>
</organism>
<dbReference type="Proteomes" id="UP000694560">
    <property type="component" value="Unplaced"/>
</dbReference>
<dbReference type="PANTHER" id="PTHR10441">
    <property type="entry name" value="CD8 ALPHA CHAIN"/>
    <property type="match status" value="1"/>
</dbReference>